<dbReference type="OrthoDB" id="4587086at2759"/>
<protein>
    <submittedName>
        <fullName evidence="3">Uncharacterized protein</fullName>
    </submittedName>
</protein>
<name>A0A3N2Q9F8_SODAK</name>
<evidence type="ECO:0000313" key="4">
    <source>
        <dbReference type="Proteomes" id="UP000272025"/>
    </source>
</evidence>
<gene>
    <name evidence="3" type="ORF">SODALDRAFT_392700</name>
</gene>
<dbReference type="EMBL" id="ML119051">
    <property type="protein sequence ID" value="ROT43275.1"/>
    <property type="molecule type" value="Genomic_DNA"/>
</dbReference>
<feature type="compositionally biased region" description="Basic and acidic residues" evidence="2">
    <location>
        <begin position="63"/>
        <end position="75"/>
    </location>
</feature>
<evidence type="ECO:0000256" key="2">
    <source>
        <dbReference type="SAM" id="MobiDB-lite"/>
    </source>
</evidence>
<dbReference type="Proteomes" id="UP000272025">
    <property type="component" value="Unassembled WGS sequence"/>
</dbReference>
<evidence type="ECO:0000256" key="1">
    <source>
        <dbReference type="SAM" id="Coils"/>
    </source>
</evidence>
<sequence length="831" mass="93315">MMGMHPSHELSAIEEVLSDEDEDDNNKKLNDVDHEVSDQPYPALGSGPIAEESQNGQQFPPESAEHDTKDSHRSQQVDAQHSPDANTVGLAISEHEDGQVNQSGFFGYVQRNDEGHYANAHDTSDGDSYDPMDLAPLQDMVRSVPSSGGWEPEEQYEAKALEGLQREEEVVHTRKPVRSASLEELYKLTTEGWLDANEGSNGWYPINGRDDPEGDEVVHANQPTRPASLEELYRFTTEQWLDANGEEDGWYPINGSGRLSDPPASESRQDDSPVNFDLFHAVVNYVPPYFTTNYQGRQAGDRTGQPEATGGAVYSPNTRDWADYGSALVDYAPETAIPKVPGCTAGQHHAQNWTFGASAFIAYAAMRGSGMDTGNPLQTWMGVKGIERHGHDHDLDYDHNNSRATDSKADDFKFKQLRSFTAEVEVALWERPLVIDENRQQRVEIPRPKYKHLNPPEGFEYPHHLASSINGIAADSWERAKTFEEEYDISDDEGSPPSGRISPCTFRVLAEGCKRWEDPAKDHRVEMPPETKRLRPETPPPTDMPTYHRNRMGHKRTLQQDVEDGSWLSPIYSVTEDPSIIYTPPGTQRHPTNFAICNWQDNVHEVMDPLGAQHLREFQPTSHIAPKITTPNDLAPARIASAHTAATRSSENRPYTAAEVQAALLSPQARPLVDGSIAPEHAAAVLGAHWQWACQMRDAAAQQSQRNEEARQRINSLRDELRDMELCVDHVLQRREEEEEEVVEEEDQRRVERRNRRIIRQVSAHLREVAYEVHRRREQLCVVLGEAAQLECEEQVLTADVRAEIARSGLPDADAVRAEAGREFLELAGTT</sequence>
<dbReference type="STRING" id="1314773.A0A3N2Q9F8"/>
<dbReference type="AlphaFoldDB" id="A0A3N2Q9F8"/>
<accession>A0A3N2Q9F8</accession>
<evidence type="ECO:0000313" key="3">
    <source>
        <dbReference type="EMBL" id="ROT43275.1"/>
    </source>
</evidence>
<dbReference type="RefSeq" id="XP_028471081.1">
    <property type="nucleotide sequence ID" value="XM_028615259.1"/>
</dbReference>
<feature type="region of interest" description="Disordered" evidence="2">
    <location>
        <begin position="528"/>
        <end position="549"/>
    </location>
</feature>
<feature type="region of interest" description="Disordered" evidence="2">
    <location>
        <begin position="294"/>
        <end position="315"/>
    </location>
</feature>
<keyword evidence="4" id="KW-1185">Reference proteome</keyword>
<organism evidence="3 4">
    <name type="scientific">Sodiomyces alkalinus (strain CBS 110278 / VKM F-3762 / F11)</name>
    <name type="common">Alkaliphilic filamentous fungus</name>
    <dbReference type="NCBI Taxonomy" id="1314773"/>
    <lineage>
        <taxon>Eukaryota</taxon>
        <taxon>Fungi</taxon>
        <taxon>Dikarya</taxon>
        <taxon>Ascomycota</taxon>
        <taxon>Pezizomycotina</taxon>
        <taxon>Sordariomycetes</taxon>
        <taxon>Hypocreomycetidae</taxon>
        <taxon>Glomerellales</taxon>
        <taxon>Plectosphaerellaceae</taxon>
        <taxon>Sodiomyces</taxon>
    </lineage>
</organism>
<feature type="region of interest" description="Disordered" evidence="2">
    <location>
        <begin position="246"/>
        <end position="272"/>
    </location>
</feature>
<reference evidence="3 4" key="1">
    <citation type="journal article" date="2018" name="Mol. Ecol.">
        <title>The obligate alkalophilic soda-lake fungus Sodiomyces alkalinus has shifted to a protein diet.</title>
        <authorList>
            <person name="Grum-Grzhimaylo A.A."/>
            <person name="Falkoski D.L."/>
            <person name="van den Heuvel J."/>
            <person name="Valero-Jimenez C.A."/>
            <person name="Min B."/>
            <person name="Choi I.G."/>
            <person name="Lipzen A."/>
            <person name="Daum C.G."/>
            <person name="Aanen D.K."/>
            <person name="Tsang A."/>
            <person name="Henrissat B."/>
            <person name="Bilanenko E.N."/>
            <person name="de Vries R.P."/>
            <person name="van Kan J.A.L."/>
            <person name="Grigoriev I.V."/>
            <person name="Debets A.J.M."/>
        </authorList>
    </citation>
    <scope>NUCLEOTIDE SEQUENCE [LARGE SCALE GENOMIC DNA]</scope>
    <source>
        <strain evidence="3 4">F11</strain>
    </source>
</reference>
<proteinExistence type="predicted"/>
<feature type="region of interest" description="Disordered" evidence="2">
    <location>
        <begin position="1"/>
        <end position="107"/>
    </location>
</feature>
<dbReference type="GeneID" id="39583736"/>
<feature type="compositionally biased region" description="Polar residues" evidence="2">
    <location>
        <begin position="76"/>
        <end position="85"/>
    </location>
</feature>
<feature type="coiled-coil region" evidence="1">
    <location>
        <begin position="700"/>
        <end position="755"/>
    </location>
</feature>
<feature type="compositionally biased region" description="Basic and acidic residues" evidence="2">
    <location>
        <begin position="25"/>
        <end position="37"/>
    </location>
</feature>
<keyword evidence="1" id="KW-0175">Coiled coil</keyword>